<comment type="function">
    <text evidence="10">DNA repair enzyme that has both DNA N-glycosylase activity and AP-lyase activity. The DNA N-glycosylase activity releases various damaged pyrimidines from DNA by cleaving the N-glycosidic bond, leaving an AP (apurinic/apyrimidinic) site. The AP-lyase activity cleaves the phosphodiester bond 3' to the AP site by a beta-elimination, leaving a 3'-terminal unsaturated sugar and a product with a terminal 5'-phosphate.</text>
</comment>
<evidence type="ECO:0000256" key="3">
    <source>
        <dbReference type="ARBA" id="ARBA00022723"/>
    </source>
</evidence>
<evidence type="ECO:0000313" key="12">
    <source>
        <dbReference type="EMBL" id="MFD1835145.1"/>
    </source>
</evidence>
<dbReference type="Proteomes" id="UP001597280">
    <property type="component" value="Unassembled WGS sequence"/>
</dbReference>
<dbReference type="InterPro" id="IPR011257">
    <property type="entry name" value="DNA_glycosylase"/>
</dbReference>
<comment type="caution">
    <text evidence="12">The sequence shown here is derived from an EMBL/GenBank/DDBJ whole genome shotgun (WGS) entry which is preliminary data.</text>
</comment>
<dbReference type="PIRSF" id="PIRSF001435">
    <property type="entry name" value="Nth"/>
    <property type="match status" value="1"/>
</dbReference>
<keyword evidence="12" id="KW-0255">Endonuclease</keyword>
<keyword evidence="4 10" id="KW-0227">DNA damage</keyword>
<keyword evidence="5 10" id="KW-0378">Hydrolase</keyword>
<evidence type="ECO:0000313" key="13">
    <source>
        <dbReference type="Proteomes" id="UP001597280"/>
    </source>
</evidence>
<keyword evidence="12" id="KW-0540">Nuclease</keyword>
<dbReference type="GO" id="GO:0140078">
    <property type="term" value="F:class I DNA-(apurinic or apyrimidinic site) endonuclease activity"/>
    <property type="evidence" value="ECO:0007669"/>
    <property type="project" value="UniProtKB-EC"/>
</dbReference>
<accession>A0ABW4PY91</accession>
<dbReference type="SUPFAM" id="SSF48150">
    <property type="entry name" value="DNA-glycosylase"/>
    <property type="match status" value="1"/>
</dbReference>
<dbReference type="Pfam" id="PF10576">
    <property type="entry name" value="EndIII_4Fe-2S"/>
    <property type="match status" value="1"/>
</dbReference>
<evidence type="ECO:0000256" key="4">
    <source>
        <dbReference type="ARBA" id="ARBA00022763"/>
    </source>
</evidence>
<name>A0ABW4PY91_9MICO</name>
<dbReference type="HAMAP" id="MF_00942">
    <property type="entry name" value="Nth"/>
    <property type="match status" value="1"/>
</dbReference>
<protein>
    <recommendedName>
        <fullName evidence="10">Endonuclease III</fullName>
        <ecNumber evidence="10">4.2.99.18</ecNumber>
    </recommendedName>
    <alternativeName>
        <fullName evidence="10">DNA-(apurinic or apyrimidinic site) lyase</fullName>
    </alternativeName>
</protein>
<keyword evidence="2 10" id="KW-0004">4Fe-4S</keyword>
<evidence type="ECO:0000256" key="5">
    <source>
        <dbReference type="ARBA" id="ARBA00022801"/>
    </source>
</evidence>
<keyword evidence="6 10" id="KW-0408">Iron</keyword>
<evidence type="ECO:0000256" key="2">
    <source>
        <dbReference type="ARBA" id="ARBA00022485"/>
    </source>
</evidence>
<evidence type="ECO:0000259" key="11">
    <source>
        <dbReference type="SMART" id="SM00478"/>
    </source>
</evidence>
<comment type="similarity">
    <text evidence="1 10">Belongs to the Nth/MutY family.</text>
</comment>
<evidence type="ECO:0000256" key="1">
    <source>
        <dbReference type="ARBA" id="ARBA00008343"/>
    </source>
</evidence>
<evidence type="ECO:0000256" key="10">
    <source>
        <dbReference type="HAMAP-Rule" id="MF_00942"/>
    </source>
</evidence>
<keyword evidence="8 10" id="KW-0234">DNA repair</keyword>
<dbReference type="InterPro" id="IPR003651">
    <property type="entry name" value="Endonuclease3_FeS-loop_motif"/>
</dbReference>
<dbReference type="Pfam" id="PF00730">
    <property type="entry name" value="HhH-GPD"/>
    <property type="match status" value="1"/>
</dbReference>
<reference evidence="13" key="1">
    <citation type="journal article" date="2019" name="Int. J. Syst. Evol. Microbiol.">
        <title>The Global Catalogue of Microorganisms (GCM) 10K type strain sequencing project: providing services to taxonomists for standard genome sequencing and annotation.</title>
        <authorList>
            <consortium name="The Broad Institute Genomics Platform"/>
            <consortium name="The Broad Institute Genome Sequencing Center for Infectious Disease"/>
            <person name="Wu L."/>
            <person name="Ma J."/>
        </authorList>
    </citation>
    <scope>NUCLEOTIDE SEQUENCE [LARGE SCALE GENOMIC DNA]</scope>
    <source>
        <strain evidence="13">JCM 11650</strain>
    </source>
</reference>
<keyword evidence="13" id="KW-1185">Reference proteome</keyword>
<feature type="binding site" evidence="10">
    <location>
        <position position="224"/>
    </location>
    <ligand>
        <name>[4Fe-4S] cluster</name>
        <dbReference type="ChEBI" id="CHEBI:49883"/>
    </ligand>
</feature>
<dbReference type="RefSeq" id="WP_343904326.1">
    <property type="nucleotide sequence ID" value="NZ_BAAAIS010000002.1"/>
</dbReference>
<comment type="catalytic activity">
    <reaction evidence="10">
        <text>2'-deoxyribonucleotide-(2'-deoxyribose 5'-phosphate)-2'-deoxyribonucleotide-DNA = a 3'-end 2'-deoxyribonucleotide-(2,3-dehydro-2,3-deoxyribose 5'-phosphate)-DNA + a 5'-end 5'-phospho-2'-deoxyribonucleoside-DNA + H(+)</text>
        <dbReference type="Rhea" id="RHEA:66592"/>
        <dbReference type="Rhea" id="RHEA-COMP:13180"/>
        <dbReference type="Rhea" id="RHEA-COMP:16897"/>
        <dbReference type="Rhea" id="RHEA-COMP:17067"/>
        <dbReference type="ChEBI" id="CHEBI:15378"/>
        <dbReference type="ChEBI" id="CHEBI:136412"/>
        <dbReference type="ChEBI" id="CHEBI:157695"/>
        <dbReference type="ChEBI" id="CHEBI:167181"/>
        <dbReference type="EC" id="4.2.99.18"/>
    </reaction>
</comment>
<dbReference type="InterPro" id="IPR005759">
    <property type="entry name" value="Nth"/>
</dbReference>
<dbReference type="InterPro" id="IPR023170">
    <property type="entry name" value="HhH_base_excis_C"/>
</dbReference>
<dbReference type="PANTHER" id="PTHR10359:SF18">
    <property type="entry name" value="ENDONUCLEASE III"/>
    <property type="match status" value="1"/>
</dbReference>
<dbReference type="InterPro" id="IPR003265">
    <property type="entry name" value="HhH-GPD_domain"/>
</dbReference>
<dbReference type="EMBL" id="JBHUFL010000002">
    <property type="protein sequence ID" value="MFD1835145.1"/>
    <property type="molecule type" value="Genomic_DNA"/>
</dbReference>
<dbReference type="EC" id="4.2.99.18" evidence="10"/>
<keyword evidence="9 10" id="KW-0326">Glycosidase</keyword>
<feature type="domain" description="HhH-GPD" evidence="11">
    <location>
        <begin position="55"/>
        <end position="206"/>
    </location>
</feature>
<dbReference type="InterPro" id="IPR000445">
    <property type="entry name" value="HhH_motif"/>
</dbReference>
<feature type="binding site" evidence="10">
    <location>
        <position position="218"/>
    </location>
    <ligand>
        <name>[4Fe-4S] cluster</name>
        <dbReference type="ChEBI" id="CHEBI:49883"/>
    </ligand>
</feature>
<dbReference type="SMART" id="SM00525">
    <property type="entry name" value="FES"/>
    <property type="match status" value="1"/>
</dbReference>
<dbReference type="SMART" id="SM00478">
    <property type="entry name" value="ENDO3c"/>
    <property type="match status" value="1"/>
</dbReference>
<organism evidence="12 13">
    <name type="scientific">Brachybacterium rhamnosum</name>
    <dbReference type="NCBI Taxonomy" id="173361"/>
    <lineage>
        <taxon>Bacteria</taxon>
        <taxon>Bacillati</taxon>
        <taxon>Actinomycetota</taxon>
        <taxon>Actinomycetes</taxon>
        <taxon>Micrococcales</taxon>
        <taxon>Dermabacteraceae</taxon>
        <taxon>Brachybacterium</taxon>
    </lineage>
</organism>
<gene>
    <name evidence="10 12" type="primary">nth</name>
    <name evidence="12" type="ORF">ACFSDA_08645</name>
</gene>
<dbReference type="CDD" id="cd00056">
    <property type="entry name" value="ENDO3c"/>
    <property type="match status" value="1"/>
</dbReference>
<evidence type="ECO:0000256" key="6">
    <source>
        <dbReference type="ARBA" id="ARBA00023004"/>
    </source>
</evidence>
<comment type="cofactor">
    <cofactor evidence="10">
        <name>[4Fe-4S] cluster</name>
        <dbReference type="ChEBI" id="CHEBI:49883"/>
    </cofactor>
    <text evidence="10">Binds 1 [4Fe-4S] cluster.</text>
</comment>
<feature type="binding site" evidence="10">
    <location>
        <position position="208"/>
    </location>
    <ligand>
        <name>[4Fe-4S] cluster</name>
        <dbReference type="ChEBI" id="CHEBI:49883"/>
    </ligand>
</feature>
<keyword evidence="7 10" id="KW-0411">Iron-sulfur</keyword>
<keyword evidence="10 12" id="KW-0456">Lyase</keyword>
<evidence type="ECO:0000256" key="8">
    <source>
        <dbReference type="ARBA" id="ARBA00023204"/>
    </source>
</evidence>
<dbReference type="Gene3D" id="1.10.340.30">
    <property type="entry name" value="Hypothetical protein, domain 2"/>
    <property type="match status" value="1"/>
</dbReference>
<dbReference type="PANTHER" id="PTHR10359">
    <property type="entry name" value="A/G-SPECIFIC ADENINE GLYCOSYLASE/ENDONUCLEASE III"/>
    <property type="match status" value="1"/>
</dbReference>
<proteinExistence type="inferred from homology"/>
<sequence length="231" mass="24007">MSQAAPRRTPAGSRTVPRGAADAAAVSLRLAAEHPGARTELDHRDAFELLVATVLSAQTTDARVNSLTPALFGRWPGPAALAAAPEEEVAALLRPLGMGPTRARRVVGLAAALLRDHGGVVPDDQAALEALPGVGRKTAHVVRGAWFGHELLAVDTHVGRLARRLGWTAATDPRAVEKDVVARVAADGAPGELTRLGLRLILHGRRVCTARAPRCEDCVLADLCPSAGAAA</sequence>
<dbReference type="Gene3D" id="1.10.1670.10">
    <property type="entry name" value="Helix-hairpin-Helix base-excision DNA repair enzymes (C-terminal)"/>
    <property type="match status" value="1"/>
</dbReference>
<dbReference type="Pfam" id="PF00633">
    <property type="entry name" value="HHH"/>
    <property type="match status" value="1"/>
</dbReference>
<evidence type="ECO:0000256" key="7">
    <source>
        <dbReference type="ARBA" id="ARBA00023014"/>
    </source>
</evidence>
<keyword evidence="3 10" id="KW-0479">Metal-binding</keyword>
<keyword evidence="10" id="KW-0238">DNA-binding</keyword>
<feature type="binding site" evidence="10">
    <location>
        <position position="215"/>
    </location>
    <ligand>
        <name>[4Fe-4S] cluster</name>
        <dbReference type="ChEBI" id="CHEBI:49883"/>
    </ligand>
</feature>
<evidence type="ECO:0000256" key="9">
    <source>
        <dbReference type="ARBA" id="ARBA00023295"/>
    </source>
</evidence>